<organism evidence="2 3">
    <name type="scientific">Shouchella miscanthi</name>
    <dbReference type="NCBI Taxonomy" id="2598861"/>
    <lineage>
        <taxon>Bacteria</taxon>
        <taxon>Bacillati</taxon>
        <taxon>Bacillota</taxon>
        <taxon>Bacilli</taxon>
        <taxon>Bacillales</taxon>
        <taxon>Bacillaceae</taxon>
        <taxon>Shouchella</taxon>
    </lineage>
</organism>
<gene>
    <name evidence="2" type="ORF">P5F74_00325</name>
</gene>
<keyword evidence="1" id="KW-0732">Signal</keyword>
<keyword evidence="3" id="KW-1185">Reference proteome</keyword>
<name>A0ABU6NEF7_9BACI</name>
<dbReference type="RefSeq" id="WP_144559823.1">
    <property type="nucleotide sequence ID" value="NZ_CP042163.1"/>
</dbReference>
<evidence type="ECO:0000313" key="3">
    <source>
        <dbReference type="Proteomes" id="UP001341820"/>
    </source>
</evidence>
<dbReference type="EMBL" id="JAROAS010000001">
    <property type="protein sequence ID" value="MED4126583.1"/>
    <property type="molecule type" value="Genomic_DNA"/>
</dbReference>
<evidence type="ECO:0000256" key="1">
    <source>
        <dbReference type="SAM" id="SignalP"/>
    </source>
</evidence>
<dbReference type="Proteomes" id="UP001341820">
    <property type="component" value="Unassembled WGS sequence"/>
</dbReference>
<feature type="signal peptide" evidence="1">
    <location>
        <begin position="1"/>
        <end position="25"/>
    </location>
</feature>
<comment type="caution">
    <text evidence="2">The sequence shown here is derived from an EMBL/GenBank/DDBJ whole genome shotgun (WGS) entry which is preliminary data.</text>
</comment>
<reference evidence="2 3" key="1">
    <citation type="submission" date="2023-03" db="EMBL/GenBank/DDBJ databases">
        <title>Bacillus Genome Sequencing.</title>
        <authorList>
            <person name="Dunlap C."/>
        </authorList>
    </citation>
    <scope>NUCLEOTIDE SEQUENCE [LARGE SCALE GENOMIC DNA]</scope>
    <source>
        <strain evidence="2 3">B-4107</strain>
    </source>
</reference>
<protein>
    <submittedName>
        <fullName evidence="2">Uncharacterized protein</fullName>
    </submittedName>
</protein>
<evidence type="ECO:0000313" key="2">
    <source>
        <dbReference type="EMBL" id="MED4126583.1"/>
    </source>
</evidence>
<sequence length="142" mass="16069">MHSQLKIVVLLLVCILVIRQPIAMAATPIEVFSLDEEKVVYQTGGTLKAQHTAQQFIQSIDGLVTAINPLPPSGYLIKVTFDQPYLVKNYWFDATVTQAVFVYEKDHPSSVMLINEDNQSVFFTLSRNVEEFFTIIQFKPTS</sequence>
<feature type="chain" id="PRO_5047495628" evidence="1">
    <location>
        <begin position="26"/>
        <end position="142"/>
    </location>
</feature>
<accession>A0ABU6NEF7</accession>
<proteinExistence type="predicted"/>